<dbReference type="AlphaFoldDB" id="A0A1G8QNW1"/>
<feature type="transmembrane region" description="Helical" evidence="5">
    <location>
        <begin position="104"/>
        <end position="123"/>
    </location>
</feature>
<feature type="transmembrane region" description="Helical" evidence="5">
    <location>
        <begin position="302"/>
        <end position="320"/>
    </location>
</feature>
<evidence type="ECO:0000256" key="2">
    <source>
        <dbReference type="ARBA" id="ARBA00022692"/>
    </source>
</evidence>
<dbReference type="EMBL" id="FNEK01000011">
    <property type="protein sequence ID" value="SDJ06376.1"/>
    <property type="molecule type" value="Genomic_DNA"/>
</dbReference>
<evidence type="ECO:0000313" key="7">
    <source>
        <dbReference type="EMBL" id="SDJ06376.1"/>
    </source>
</evidence>
<evidence type="ECO:0000256" key="5">
    <source>
        <dbReference type="SAM" id="Phobius"/>
    </source>
</evidence>
<dbReference type="PROSITE" id="PS50850">
    <property type="entry name" value="MFS"/>
    <property type="match status" value="1"/>
</dbReference>
<dbReference type="GO" id="GO:0016020">
    <property type="term" value="C:membrane"/>
    <property type="evidence" value="ECO:0007669"/>
    <property type="project" value="UniProtKB-SubCell"/>
</dbReference>
<dbReference type="STRING" id="571298.SAMN04488026_101156"/>
<feature type="transmembrane region" description="Helical" evidence="5">
    <location>
        <begin position="203"/>
        <end position="224"/>
    </location>
</feature>
<dbReference type="CDD" id="cd17393">
    <property type="entry name" value="MFS_MosC_like"/>
    <property type="match status" value="1"/>
</dbReference>
<dbReference type="InterPro" id="IPR020846">
    <property type="entry name" value="MFS_dom"/>
</dbReference>
<name>A0A1G8QNW1_9RHOB</name>
<dbReference type="InterPro" id="IPR036259">
    <property type="entry name" value="MFS_trans_sf"/>
</dbReference>
<feature type="transmembrane region" description="Helical" evidence="5">
    <location>
        <begin position="144"/>
        <end position="165"/>
    </location>
</feature>
<organism evidence="7 8">
    <name type="scientific">Aliiruegeria lutimaris</name>
    <dbReference type="NCBI Taxonomy" id="571298"/>
    <lineage>
        <taxon>Bacteria</taxon>
        <taxon>Pseudomonadati</taxon>
        <taxon>Pseudomonadota</taxon>
        <taxon>Alphaproteobacteria</taxon>
        <taxon>Rhodobacterales</taxon>
        <taxon>Roseobacteraceae</taxon>
        <taxon>Aliiruegeria</taxon>
    </lineage>
</organism>
<comment type="subcellular location">
    <subcellularLocation>
        <location evidence="1">Membrane</location>
        <topology evidence="1">Multi-pass membrane protein</topology>
    </subcellularLocation>
</comment>
<dbReference type="InterPro" id="IPR051788">
    <property type="entry name" value="MFS_Transporter"/>
</dbReference>
<dbReference type="SUPFAM" id="SSF103473">
    <property type="entry name" value="MFS general substrate transporter"/>
    <property type="match status" value="1"/>
</dbReference>
<feature type="domain" description="Major facilitator superfamily (MFS) profile" evidence="6">
    <location>
        <begin position="15"/>
        <end position="386"/>
    </location>
</feature>
<keyword evidence="3 5" id="KW-1133">Transmembrane helix</keyword>
<dbReference type="RefSeq" id="WP_093152654.1">
    <property type="nucleotide sequence ID" value="NZ_FNEK01000011.1"/>
</dbReference>
<sequence length="386" mass="40146">MSDIRLPRVTALRSPWRAVAAAFAFNGILLGIWASRIPAIVDRHGLSEAQLGLLLLFMGFGALVSFPLAGRLADGLGAVRITRAVSAAYVFTLLLIALAPSPAWLGAALFVFGMAHGSMDVVMNTWATEVEKLMKRSVMSSFHAMWSLGAGLGAATGYAATRLGWSIELHFTLGSLLSAGLLLPFLSLPWTSATRPHDPNAPIFAIPRGALVMVGIMALSAAVGEGAVADWSAIYLADVVGTDLSQAALGFTVFSVTMVAMRLVVDQLVLRFGPVRMAQASGVLSASGLLLVVSFATLPMTLAGFVLMGLGYAAVMPLAFSRAAIDANIPPGQAIASVATLGYGGLLLGPPVIGFVAEASSLRLAFALLAVLALTITVFARVLRRA</sequence>
<accession>A0A1G8QNW1</accession>
<dbReference type="Proteomes" id="UP000199382">
    <property type="component" value="Unassembled WGS sequence"/>
</dbReference>
<dbReference type="GO" id="GO:0022857">
    <property type="term" value="F:transmembrane transporter activity"/>
    <property type="evidence" value="ECO:0007669"/>
    <property type="project" value="InterPro"/>
</dbReference>
<evidence type="ECO:0000256" key="1">
    <source>
        <dbReference type="ARBA" id="ARBA00004141"/>
    </source>
</evidence>
<feature type="transmembrane region" description="Helical" evidence="5">
    <location>
        <begin position="277"/>
        <end position="296"/>
    </location>
</feature>
<keyword evidence="2 5" id="KW-0812">Transmembrane</keyword>
<dbReference type="Gene3D" id="1.20.1250.20">
    <property type="entry name" value="MFS general substrate transporter like domains"/>
    <property type="match status" value="2"/>
</dbReference>
<feature type="transmembrane region" description="Helical" evidence="5">
    <location>
        <begin position="49"/>
        <end position="69"/>
    </location>
</feature>
<feature type="transmembrane region" description="Helical" evidence="5">
    <location>
        <begin position="362"/>
        <end position="383"/>
    </location>
</feature>
<dbReference type="Pfam" id="PF07690">
    <property type="entry name" value="MFS_1"/>
    <property type="match status" value="2"/>
</dbReference>
<gene>
    <name evidence="7" type="ORF">SAMN04488026_101156</name>
</gene>
<evidence type="ECO:0000259" key="6">
    <source>
        <dbReference type="PROSITE" id="PS50850"/>
    </source>
</evidence>
<evidence type="ECO:0000256" key="3">
    <source>
        <dbReference type="ARBA" id="ARBA00022989"/>
    </source>
</evidence>
<feature type="transmembrane region" description="Helical" evidence="5">
    <location>
        <begin position="171"/>
        <end position="191"/>
    </location>
</feature>
<dbReference type="PANTHER" id="PTHR23514:SF13">
    <property type="entry name" value="INNER MEMBRANE PROTEIN YBJJ"/>
    <property type="match status" value="1"/>
</dbReference>
<protein>
    <submittedName>
        <fullName evidence="7">Predicted arabinose efflux permease, MFS family</fullName>
    </submittedName>
</protein>
<dbReference type="PANTHER" id="PTHR23514">
    <property type="entry name" value="BYPASS OF STOP CODON PROTEIN 6"/>
    <property type="match status" value="1"/>
</dbReference>
<proteinExistence type="predicted"/>
<evidence type="ECO:0000313" key="8">
    <source>
        <dbReference type="Proteomes" id="UP000199382"/>
    </source>
</evidence>
<keyword evidence="8" id="KW-1185">Reference proteome</keyword>
<keyword evidence="4 5" id="KW-0472">Membrane</keyword>
<evidence type="ECO:0000256" key="4">
    <source>
        <dbReference type="ARBA" id="ARBA00023136"/>
    </source>
</evidence>
<feature type="transmembrane region" description="Helical" evidence="5">
    <location>
        <begin position="244"/>
        <end position="265"/>
    </location>
</feature>
<dbReference type="InterPro" id="IPR011701">
    <property type="entry name" value="MFS"/>
</dbReference>
<reference evidence="7 8" key="1">
    <citation type="submission" date="2016-10" db="EMBL/GenBank/DDBJ databases">
        <authorList>
            <person name="de Groot N.N."/>
        </authorList>
    </citation>
    <scope>NUCLEOTIDE SEQUENCE [LARGE SCALE GENOMIC DNA]</scope>
    <source>
        <strain evidence="7 8">DSM 25294</strain>
    </source>
</reference>
<feature type="transmembrane region" description="Helical" evidence="5">
    <location>
        <begin position="332"/>
        <end position="356"/>
    </location>
</feature>
<dbReference type="OrthoDB" id="9810941at2"/>
<feature type="transmembrane region" description="Helical" evidence="5">
    <location>
        <begin position="16"/>
        <end position="37"/>
    </location>
</feature>